<feature type="domain" description="C2" evidence="5">
    <location>
        <begin position="306"/>
        <end position="439"/>
    </location>
</feature>
<feature type="region of interest" description="Disordered" evidence="3">
    <location>
        <begin position="90"/>
        <end position="150"/>
    </location>
</feature>
<dbReference type="GO" id="GO:0005544">
    <property type="term" value="F:calcium-dependent phospholipid binding"/>
    <property type="evidence" value="ECO:0007669"/>
    <property type="project" value="TreeGrafter"/>
</dbReference>
<gene>
    <name evidence="6" type="primary">Syt7-001</name>
</gene>
<dbReference type="GO" id="GO:0000149">
    <property type="term" value="F:SNARE binding"/>
    <property type="evidence" value="ECO:0007669"/>
    <property type="project" value="TreeGrafter"/>
</dbReference>
<evidence type="ECO:0000256" key="3">
    <source>
        <dbReference type="SAM" id="MobiDB-lite"/>
    </source>
</evidence>
<accession>A0A6F9DUR1</accession>
<dbReference type="GO" id="GO:0006906">
    <property type="term" value="P:vesicle fusion"/>
    <property type="evidence" value="ECO:0007669"/>
    <property type="project" value="TreeGrafter"/>
</dbReference>
<dbReference type="GO" id="GO:0030424">
    <property type="term" value="C:axon"/>
    <property type="evidence" value="ECO:0007669"/>
    <property type="project" value="TreeGrafter"/>
</dbReference>
<dbReference type="GO" id="GO:0048791">
    <property type="term" value="P:calcium ion-regulated exocytosis of neurotransmitter"/>
    <property type="evidence" value="ECO:0007669"/>
    <property type="project" value="TreeGrafter"/>
</dbReference>
<dbReference type="SUPFAM" id="SSF49562">
    <property type="entry name" value="C2 domain (Calcium/lipid-binding domain, CaLB)"/>
    <property type="match status" value="2"/>
</dbReference>
<dbReference type="Pfam" id="PF00168">
    <property type="entry name" value="C2"/>
    <property type="match status" value="2"/>
</dbReference>
<keyword evidence="2" id="KW-0677">Repeat</keyword>
<dbReference type="InterPro" id="IPR035892">
    <property type="entry name" value="C2_domain_sf"/>
</dbReference>
<dbReference type="GO" id="GO:0070382">
    <property type="term" value="C:exocytic vesicle"/>
    <property type="evidence" value="ECO:0007669"/>
    <property type="project" value="TreeGrafter"/>
</dbReference>
<protein>
    <submittedName>
        <fullName evidence="6">Synaptotagmin-7</fullName>
    </submittedName>
</protein>
<dbReference type="Gene3D" id="2.60.40.150">
    <property type="entry name" value="C2 domain"/>
    <property type="match status" value="2"/>
</dbReference>
<dbReference type="InterPro" id="IPR000008">
    <property type="entry name" value="C2_dom"/>
</dbReference>
<keyword evidence="4" id="KW-0812">Transmembrane</keyword>
<dbReference type="CDD" id="cd08405">
    <property type="entry name" value="C2B_Synaptotagmin-7"/>
    <property type="match status" value="1"/>
</dbReference>
<dbReference type="EMBL" id="LR790906">
    <property type="protein sequence ID" value="CAB3266768.1"/>
    <property type="molecule type" value="mRNA"/>
</dbReference>
<sequence>MQDLASTLPSGSSVAVIIISASTACLFMVIFCLYCFKSSEKYDDEPEKADESKAIKTPENGESADRRSSGLLWKKLNTWFTGSPVPLHTTSQSGTISSGRKNSLYDKPPMGTMSIKRVQPPQRQMSISQSAGSSDERSGGTNGSRGRFSSSAYIPEGFKLPFELSFDNNDEPPMENLGKLEFSTVYVFSESTLQVKVIRASDLPAMDLSGTSDPFVKCCLLPDRKRKLETKIRHKTLNPTWQETLSFEGLAYEKIQQRVLYLQVLDYDRFSRNDPIGEVLIPLNTINLADELVQYVSLQPCKGSNKRGELQLSLCYQPIEGILDIEIIKGRNMKPMDLNGTSDPYVKIWLLYKGKRVEKKKTAVVKNTLNPDFGEEFTFTAPMDRLRDIQIEITVMDHDTIGRNDTIGKIYLGHKSSGLEKLHWKEMLTNARRPVSQWHLLKV</sequence>
<evidence type="ECO:0000313" key="6">
    <source>
        <dbReference type="EMBL" id="CAB3266768.1"/>
    </source>
</evidence>
<feature type="domain" description="C2" evidence="5">
    <location>
        <begin position="176"/>
        <end position="296"/>
    </location>
</feature>
<feature type="compositionally biased region" description="Polar residues" evidence="3">
    <location>
        <begin position="90"/>
        <end position="101"/>
    </location>
</feature>
<evidence type="ECO:0000259" key="5">
    <source>
        <dbReference type="PROSITE" id="PS50004"/>
    </source>
</evidence>
<keyword evidence="4" id="KW-0472">Membrane</keyword>
<dbReference type="InterPro" id="IPR001565">
    <property type="entry name" value="Synaptotagmin"/>
</dbReference>
<dbReference type="PROSITE" id="PS50004">
    <property type="entry name" value="C2"/>
    <property type="match status" value="2"/>
</dbReference>
<dbReference type="GO" id="GO:0005509">
    <property type="term" value="F:calcium ion binding"/>
    <property type="evidence" value="ECO:0007669"/>
    <property type="project" value="TreeGrafter"/>
</dbReference>
<name>A0A6F9DUR1_9ASCI</name>
<dbReference type="SMART" id="SM00239">
    <property type="entry name" value="C2"/>
    <property type="match status" value="2"/>
</dbReference>
<keyword evidence="4" id="KW-1133">Transmembrane helix</keyword>
<proteinExistence type="evidence at transcript level"/>
<dbReference type="GO" id="GO:0030276">
    <property type="term" value="F:clathrin binding"/>
    <property type="evidence" value="ECO:0007669"/>
    <property type="project" value="TreeGrafter"/>
</dbReference>
<feature type="region of interest" description="Disordered" evidence="3">
    <location>
        <begin position="45"/>
        <end position="67"/>
    </location>
</feature>
<feature type="transmembrane region" description="Helical" evidence="4">
    <location>
        <begin position="12"/>
        <end position="36"/>
    </location>
</feature>
<dbReference type="PANTHER" id="PTHR10024">
    <property type="entry name" value="SYNAPTOTAGMIN"/>
    <property type="match status" value="1"/>
</dbReference>
<evidence type="ECO:0000256" key="1">
    <source>
        <dbReference type="ARBA" id="ARBA00006996"/>
    </source>
</evidence>
<dbReference type="PRINTS" id="PR00360">
    <property type="entry name" value="C2DOMAIN"/>
</dbReference>
<organism evidence="6">
    <name type="scientific">Phallusia mammillata</name>
    <dbReference type="NCBI Taxonomy" id="59560"/>
    <lineage>
        <taxon>Eukaryota</taxon>
        <taxon>Metazoa</taxon>
        <taxon>Chordata</taxon>
        <taxon>Tunicata</taxon>
        <taxon>Ascidiacea</taxon>
        <taxon>Phlebobranchia</taxon>
        <taxon>Ascidiidae</taxon>
        <taxon>Phallusia</taxon>
    </lineage>
</organism>
<evidence type="ECO:0000256" key="4">
    <source>
        <dbReference type="SAM" id="Phobius"/>
    </source>
</evidence>
<dbReference type="GO" id="GO:0001786">
    <property type="term" value="F:phosphatidylserine binding"/>
    <property type="evidence" value="ECO:0007669"/>
    <property type="project" value="TreeGrafter"/>
</dbReference>
<dbReference type="AlphaFoldDB" id="A0A6F9DUR1"/>
<comment type="similarity">
    <text evidence="1">Belongs to the synaptotagmin family.</text>
</comment>
<reference evidence="6" key="1">
    <citation type="submission" date="2020-04" db="EMBL/GenBank/DDBJ databases">
        <authorList>
            <person name="Neveu A P."/>
        </authorList>
    </citation>
    <scope>NUCLEOTIDE SEQUENCE</scope>
    <source>
        <tissue evidence="6">Whole embryo</tissue>
    </source>
</reference>
<dbReference type="PANTHER" id="PTHR10024:SF344">
    <property type="entry name" value="SYNAPTOTAGMIN-7"/>
    <property type="match status" value="1"/>
</dbReference>
<feature type="compositionally biased region" description="Polar residues" evidence="3">
    <location>
        <begin position="121"/>
        <end position="133"/>
    </location>
</feature>
<dbReference type="GO" id="GO:0005886">
    <property type="term" value="C:plasma membrane"/>
    <property type="evidence" value="ECO:0007669"/>
    <property type="project" value="TreeGrafter"/>
</dbReference>
<evidence type="ECO:0000256" key="2">
    <source>
        <dbReference type="ARBA" id="ARBA00022737"/>
    </source>
</evidence>
<dbReference type="PRINTS" id="PR00399">
    <property type="entry name" value="SYNAPTOTAGMN"/>
</dbReference>
<dbReference type="InterPro" id="IPR037741">
    <property type="entry name" value="C2B_Synaptotagmin-7"/>
</dbReference>
<dbReference type="GO" id="GO:0098793">
    <property type="term" value="C:presynapse"/>
    <property type="evidence" value="ECO:0007669"/>
    <property type="project" value="GOC"/>
</dbReference>